<dbReference type="Pfam" id="PF04134">
    <property type="entry name" value="DCC1-like"/>
    <property type="match status" value="1"/>
</dbReference>
<proteinExistence type="predicted"/>
<accession>A0A8J7IU01</accession>
<comment type="caution">
    <text evidence="1">The sequence shown here is derived from an EMBL/GenBank/DDBJ whole genome shotgun (WGS) entry which is preliminary data.</text>
</comment>
<evidence type="ECO:0000313" key="2">
    <source>
        <dbReference type="Proteomes" id="UP000619079"/>
    </source>
</evidence>
<organism evidence="1 2">
    <name type="scientific">Sedimentitalea arenosa</name>
    <dbReference type="NCBI Taxonomy" id="2798803"/>
    <lineage>
        <taxon>Bacteria</taxon>
        <taxon>Pseudomonadati</taxon>
        <taxon>Pseudomonadota</taxon>
        <taxon>Alphaproteobacteria</taxon>
        <taxon>Rhodobacterales</taxon>
        <taxon>Paracoccaceae</taxon>
        <taxon>Sedimentitalea</taxon>
    </lineage>
</organism>
<dbReference type="EMBL" id="JAELVR010000004">
    <property type="protein sequence ID" value="MBJ6371337.1"/>
    <property type="molecule type" value="Genomic_DNA"/>
</dbReference>
<keyword evidence="2" id="KW-1185">Reference proteome</keyword>
<name>A0A8J7IU01_9RHOB</name>
<dbReference type="Proteomes" id="UP000619079">
    <property type="component" value="Unassembled WGS sequence"/>
</dbReference>
<reference evidence="1" key="1">
    <citation type="submission" date="2020-12" db="EMBL/GenBank/DDBJ databases">
        <title>Sedimentitalea sp. nov., isolated from sand in Incheon.</title>
        <authorList>
            <person name="Kim W."/>
        </authorList>
    </citation>
    <scope>NUCLEOTIDE SEQUENCE</scope>
    <source>
        <strain evidence="1">CAU 1593</strain>
    </source>
</reference>
<dbReference type="GO" id="GO:0015035">
    <property type="term" value="F:protein-disulfide reductase activity"/>
    <property type="evidence" value="ECO:0007669"/>
    <property type="project" value="InterPro"/>
</dbReference>
<evidence type="ECO:0000313" key="1">
    <source>
        <dbReference type="EMBL" id="MBJ6371337.1"/>
    </source>
</evidence>
<dbReference type="AlphaFoldDB" id="A0A8J7IU01"/>
<protein>
    <submittedName>
        <fullName evidence="1">DUF393 domain-containing protein</fullName>
    </submittedName>
</protein>
<sequence length="121" mass="13858">MPSETRVLYNAACPVCRAEIDHYARYTEARGLPVRYDDLNSGARADWGIDADTAAKRLHVLKDGQLHSGIDGFLVLWRQMPRYRLLAMLVGLPGLRQLAGLVYDRILAPRLYRRHLRRRSA</sequence>
<dbReference type="InterPro" id="IPR007263">
    <property type="entry name" value="DCC1-like"/>
</dbReference>
<dbReference type="RefSeq" id="WP_199024191.1">
    <property type="nucleotide sequence ID" value="NZ_JAELVR010000004.1"/>
</dbReference>
<gene>
    <name evidence="1" type="ORF">JF290_07335</name>
</gene>